<dbReference type="SMART" id="SM00267">
    <property type="entry name" value="GGDEF"/>
    <property type="match status" value="1"/>
</dbReference>
<accession>A0AAE3QBW9</accession>
<dbReference type="Pfam" id="PF08447">
    <property type="entry name" value="PAS_3"/>
    <property type="match status" value="2"/>
</dbReference>
<feature type="domain" description="PAC" evidence="2">
    <location>
        <begin position="187"/>
        <end position="240"/>
    </location>
</feature>
<evidence type="ECO:0000313" key="5">
    <source>
        <dbReference type="EMBL" id="MDI7922957.1"/>
    </source>
</evidence>
<dbReference type="PANTHER" id="PTHR44757:SF2">
    <property type="entry name" value="BIOFILM ARCHITECTURE MAINTENANCE PROTEIN MBAA"/>
    <property type="match status" value="1"/>
</dbReference>
<evidence type="ECO:0000259" key="1">
    <source>
        <dbReference type="PROSITE" id="PS50112"/>
    </source>
</evidence>
<evidence type="ECO:0000259" key="3">
    <source>
        <dbReference type="PROSITE" id="PS50883"/>
    </source>
</evidence>
<dbReference type="Proteomes" id="UP001161580">
    <property type="component" value="Unassembled WGS sequence"/>
</dbReference>
<proteinExistence type="predicted"/>
<dbReference type="InterPro" id="IPR000014">
    <property type="entry name" value="PAS"/>
</dbReference>
<dbReference type="AlphaFoldDB" id="A0AAE3QBW9"/>
<dbReference type="SMART" id="SM00052">
    <property type="entry name" value="EAL"/>
    <property type="match status" value="1"/>
</dbReference>
<dbReference type="SUPFAM" id="SSF141868">
    <property type="entry name" value="EAL domain-like"/>
    <property type="match status" value="1"/>
</dbReference>
<organism evidence="5 6">
    <name type="scientific">Ferirhizobium litorale</name>
    <dbReference type="NCBI Taxonomy" id="2927786"/>
    <lineage>
        <taxon>Bacteria</taxon>
        <taxon>Pseudomonadati</taxon>
        <taxon>Pseudomonadota</taxon>
        <taxon>Alphaproteobacteria</taxon>
        <taxon>Hyphomicrobiales</taxon>
        <taxon>Rhizobiaceae</taxon>
        <taxon>Ferirhizobium</taxon>
    </lineage>
</organism>
<feature type="domain" description="PAC" evidence="2">
    <location>
        <begin position="316"/>
        <end position="367"/>
    </location>
</feature>
<dbReference type="InterPro" id="IPR043128">
    <property type="entry name" value="Rev_trsase/Diguanyl_cyclase"/>
</dbReference>
<dbReference type="PROSITE" id="PS50113">
    <property type="entry name" value="PAC"/>
    <property type="match status" value="2"/>
</dbReference>
<feature type="domain" description="EAL" evidence="3">
    <location>
        <begin position="561"/>
        <end position="812"/>
    </location>
</feature>
<dbReference type="SMART" id="SM00086">
    <property type="entry name" value="PAC"/>
    <property type="match status" value="3"/>
</dbReference>
<dbReference type="Pfam" id="PF00563">
    <property type="entry name" value="EAL"/>
    <property type="match status" value="1"/>
</dbReference>
<dbReference type="InterPro" id="IPR001610">
    <property type="entry name" value="PAC"/>
</dbReference>
<dbReference type="Pfam" id="PF00990">
    <property type="entry name" value="GGDEF"/>
    <property type="match status" value="1"/>
</dbReference>
<dbReference type="NCBIfam" id="TIGR00229">
    <property type="entry name" value="sensory_box"/>
    <property type="match status" value="2"/>
</dbReference>
<dbReference type="PROSITE" id="PS50887">
    <property type="entry name" value="GGDEF"/>
    <property type="match status" value="1"/>
</dbReference>
<dbReference type="SUPFAM" id="SSF55073">
    <property type="entry name" value="Nucleotide cyclase"/>
    <property type="match status" value="1"/>
</dbReference>
<feature type="domain" description="GGDEF" evidence="4">
    <location>
        <begin position="420"/>
        <end position="552"/>
    </location>
</feature>
<dbReference type="Gene3D" id="3.30.70.270">
    <property type="match status" value="1"/>
</dbReference>
<dbReference type="PANTHER" id="PTHR44757">
    <property type="entry name" value="DIGUANYLATE CYCLASE DGCP"/>
    <property type="match status" value="1"/>
</dbReference>
<gene>
    <name evidence="5" type="ORF">MRS75_12790</name>
</gene>
<dbReference type="InterPro" id="IPR013655">
    <property type="entry name" value="PAS_fold_3"/>
</dbReference>
<comment type="caution">
    <text evidence="5">The sequence shown here is derived from an EMBL/GenBank/DDBJ whole genome shotgun (WGS) entry which is preliminary data.</text>
</comment>
<dbReference type="CDD" id="cd01948">
    <property type="entry name" value="EAL"/>
    <property type="match status" value="1"/>
</dbReference>
<sequence length="833" mass="93912">MAMVSMDDHMVLANSAFRRTLGYGEAVEFPPFDKLIDPDHLLEAASLLKSVREGHEEARRIRLRLTRADGHPLPVLAGIALADEELGPGYIVQIIEIAEFSKAIEDLQARESRWNHALVGSSLGVWDHNFRQGHLYYSDQWRAIRGADPGEEIDATFDVWIQKVHPDDRDHVQEAIARQNAGDPEYAAFEYRERHKDGHWIWIECRGACVERNADGTPARVIGTDTDITERKAAEEMLADVSRRLELALEISQIGVFEVDLESNVVEWDERLRAIYGMAGAERIRPSGLWESMLHPDDAQEVQSRIKDHLDRGSGFTNEYRIIRPDGSVRHIRARAAPFTDATGRPKLIGANWDVTSDIALQLELERSKTLAEARNRELEVAKARIEHNALHDYLTGLPNRRYLDEVLEKRAQECMREGYGLALLHIDLDRFKQINDTLGHKAGDTMLKHAAKTLLTNIRKDDFVARIGGDEFVLVSRLETPQDNIARLADRIIAELCKPVKYEGHLSRIGASIGIASAFGAIDGKELLLNADIALYRAKSSGRNRHEFFSRDTQNQIINTKRVSDEILHGLEQDEFAPVYQLQFCARTMEIAGVETLARWIHPTRGVLTPDTFLSIAEDLDVVDTIDGIILKKALHDFDRWASAGVEIPRISVNVSSRRLYDPALIQKINALDFKPGMLSFELLESIFLDDRDDLVMANLEHLRGRGINIEIDDFGTGHASIVSLLQIAPQTLKIDRELVRDIPQSAEKRKLVSAIIEMGKSLDIKVVAEGVETVDHIRILREIGCDILQGYALARPMPFDKIAGFVRSGSWRQLESPAHELQQSLKKIVTQ</sequence>
<dbReference type="CDD" id="cd01949">
    <property type="entry name" value="GGDEF"/>
    <property type="match status" value="1"/>
</dbReference>
<dbReference type="PROSITE" id="PS50112">
    <property type="entry name" value="PAS"/>
    <property type="match status" value="1"/>
</dbReference>
<evidence type="ECO:0000259" key="4">
    <source>
        <dbReference type="PROSITE" id="PS50887"/>
    </source>
</evidence>
<dbReference type="SUPFAM" id="SSF55785">
    <property type="entry name" value="PYP-like sensor domain (PAS domain)"/>
    <property type="match status" value="3"/>
</dbReference>
<dbReference type="FunFam" id="3.30.70.270:FF:000001">
    <property type="entry name" value="Diguanylate cyclase domain protein"/>
    <property type="match status" value="1"/>
</dbReference>
<dbReference type="NCBIfam" id="TIGR00254">
    <property type="entry name" value="GGDEF"/>
    <property type="match status" value="1"/>
</dbReference>
<dbReference type="SMART" id="SM00091">
    <property type="entry name" value="PAS"/>
    <property type="match status" value="2"/>
</dbReference>
<dbReference type="InterPro" id="IPR035919">
    <property type="entry name" value="EAL_sf"/>
</dbReference>
<dbReference type="Gene3D" id="3.20.20.450">
    <property type="entry name" value="EAL domain"/>
    <property type="match status" value="1"/>
</dbReference>
<evidence type="ECO:0000259" key="2">
    <source>
        <dbReference type="PROSITE" id="PS50113"/>
    </source>
</evidence>
<dbReference type="EMBL" id="JALDYZ010000006">
    <property type="protein sequence ID" value="MDI7922957.1"/>
    <property type="molecule type" value="Genomic_DNA"/>
</dbReference>
<dbReference type="InterPro" id="IPR029787">
    <property type="entry name" value="Nucleotide_cyclase"/>
</dbReference>
<reference evidence="5" key="1">
    <citation type="submission" date="2022-03" db="EMBL/GenBank/DDBJ databases">
        <title>Fererhizobium litorale gen. nov., sp. nov., isolated from sandy sediments of the Sea of Japan seashore.</title>
        <authorList>
            <person name="Romanenko L."/>
            <person name="Kurilenko V."/>
            <person name="Otstavnykh N."/>
            <person name="Svetashev V."/>
            <person name="Tekutyeva L."/>
            <person name="Isaeva M."/>
            <person name="Mikhailov V."/>
        </authorList>
    </citation>
    <scope>NUCLEOTIDE SEQUENCE</scope>
    <source>
        <strain evidence="5">KMM 9576</strain>
    </source>
</reference>
<protein>
    <submittedName>
        <fullName evidence="5">EAL domain-containing protein</fullName>
    </submittedName>
</protein>
<dbReference type="InterPro" id="IPR035965">
    <property type="entry name" value="PAS-like_dom_sf"/>
</dbReference>
<dbReference type="Gene3D" id="3.30.450.20">
    <property type="entry name" value="PAS domain"/>
    <property type="match status" value="3"/>
</dbReference>
<keyword evidence="6" id="KW-1185">Reference proteome</keyword>
<dbReference type="InterPro" id="IPR000700">
    <property type="entry name" value="PAS-assoc_C"/>
</dbReference>
<dbReference type="InterPro" id="IPR052155">
    <property type="entry name" value="Biofilm_reg_signaling"/>
</dbReference>
<dbReference type="PROSITE" id="PS50883">
    <property type="entry name" value="EAL"/>
    <property type="match status" value="1"/>
</dbReference>
<evidence type="ECO:0000313" key="6">
    <source>
        <dbReference type="Proteomes" id="UP001161580"/>
    </source>
</evidence>
<dbReference type="CDD" id="cd00130">
    <property type="entry name" value="PAS"/>
    <property type="match status" value="3"/>
</dbReference>
<dbReference type="Pfam" id="PF13426">
    <property type="entry name" value="PAS_9"/>
    <property type="match status" value="1"/>
</dbReference>
<dbReference type="InterPro" id="IPR001633">
    <property type="entry name" value="EAL_dom"/>
</dbReference>
<name>A0AAE3QBW9_9HYPH</name>
<dbReference type="InterPro" id="IPR000160">
    <property type="entry name" value="GGDEF_dom"/>
</dbReference>
<dbReference type="Gene3D" id="2.10.70.100">
    <property type="match status" value="1"/>
</dbReference>
<dbReference type="GO" id="GO:0003824">
    <property type="term" value="F:catalytic activity"/>
    <property type="evidence" value="ECO:0007669"/>
    <property type="project" value="UniProtKB-ARBA"/>
</dbReference>
<feature type="domain" description="PAS" evidence="1">
    <location>
        <begin position="241"/>
        <end position="313"/>
    </location>
</feature>